<reference evidence="1 2" key="1">
    <citation type="submission" date="2021-06" db="EMBL/GenBank/DDBJ databases">
        <authorList>
            <person name="Palmer J.M."/>
        </authorList>
    </citation>
    <scope>NUCLEOTIDE SEQUENCE [LARGE SCALE GENOMIC DNA]</scope>
    <source>
        <strain evidence="1 2">GA_2019</strain>
        <tissue evidence="1">Muscle</tissue>
    </source>
</reference>
<keyword evidence="2" id="KW-1185">Reference proteome</keyword>
<gene>
    <name evidence="1" type="ORF">GOODEAATRI_028248</name>
</gene>
<comment type="caution">
    <text evidence="1">The sequence shown here is derived from an EMBL/GenBank/DDBJ whole genome shotgun (WGS) entry which is preliminary data.</text>
</comment>
<dbReference type="Proteomes" id="UP001476798">
    <property type="component" value="Unassembled WGS sequence"/>
</dbReference>
<protein>
    <submittedName>
        <fullName evidence="1">Uncharacterized protein</fullName>
    </submittedName>
</protein>
<accession>A0ABV0NYG6</accession>
<organism evidence="1 2">
    <name type="scientific">Goodea atripinnis</name>
    <dbReference type="NCBI Taxonomy" id="208336"/>
    <lineage>
        <taxon>Eukaryota</taxon>
        <taxon>Metazoa</taxon>
        <taxon>Chordata</taxon>
        <taxon>Craniata</taxon>
        <taxon>Vertebrata</taxon>
        <taxon>Euteleostomi</taxon>
        <taxon>Actinopterygii</taxon>
        <taxon>Neopterygii</taxon>
        <taxon>Teleostei</taxon>
        <taxon>Neoteleostei</taxon>
        <taxon>Acanthomorphata</taxon>
        <taxon>Ovalentaria</taxon>
        <taxon>Atherinomorphae</taxon>
        <taxon>Cyprinodontiformes</taxon>
        <taxon>Goodeidae</taxon>
        <taxon>Goodea</taxon>
    </lineage>
</organism>
<evidence type="ECO:0000313" key="2">
    <source>
        <dbReference type="Proteomes" id="UP001476798"/>
    </source>
</evidence>
<proteinExistence type="predicted"/>
<dbReference type="EMBL" id="JAHRIO010053853">
    <property type="protein sequence ID" value="MEQ2176465.1"/>
    <property type="molecule type" value="Genomic_DNA"/>
</dbReference>
<sequence>KQEINRVTFCMNKLNHHDAETGDLLPPPYCKSCAERFLSVHGERRCFRYLTKVQPTGRCYLSSQVFFHLSRFPDLRASSSSEDSNCALTSSSIVLIQLILLG</sequence>
<name>A0ABV0NYG6_9TELE</name>
<feature type="non-terminal residue" evidence="1">
    <location>
        <position position="1"/>
    </location>
</feature>
<evidence type="ECO:0000313" key="1">
    <source>
        <dbReference type="EMBL" id="MEQ2176465.1"/>
    </source>
</evidence>